<comment type="caution">
    <text evidence="2">The sequence shown here is derived from an EMBL/GenBank/DDBJ whole genome shotgun (WGS) entry which is preliminary data.</text>
</comment>
<gene>
    <name evidence="2" type="ORF">JOE42_002799</name>
</gene>
<proteinExistence type="predicted"/>
<organism evidence="2 3">
    <name type="scientific">Rhodococcoides corynebacterioides</name>
    <dbReference type="NCBI Taxonomy" id="53972"/>
    <lineage>
        <taxon>Bacteria</taxon>
        <taxon>Bacillati</taxon>
        <taxon>Actinomycetota</taxon>
        <taxon>Actinomycetes</taxon>
        <taxon>Mycobacteriales</taxon>
        <taxon>Nocardiaceae</taxon>
        <taxon>Rhodococcoides</taxon>
    </lineage>
</organism>
<keyword evidence="2" id="KW-0378">Hydrolase</keyword>
<dbReference type="GO" id="GO:0004519">
    <property type="term" value="F:endonuclease activity"/>
    <property type="evidence" value="ECO:0007669"/>
    <property type="project" value="UniProtKB-KW"/>
</dbReference>
<evidence type="ECO:0000256" key="1">
    <source>
        <dbReference type="SAM" id="SignalP"/>
    </source>
</evidence>
<keyword evidence="3" id="KW-1185">Reference proteome</keyword>
<keyword evidence="2" id="KW-0255">Endonuclease</keyword>
<protein>
    <submittedName>
        <fullName evidence="2">Endonuclease YncB(Thermonuclease family)</fullName>
    </submittedName>
</protein>
<keyword evidence="2" id="KW-0540">Nuclease</keyword>
<evidence type="ECO:0000313" key="3">
    <source>
        <dbReference type="Proteomes" id="UP000703038"/>
    </source>
</evidence>
<feature type="chain" id="PRO_5046188282" evidence="1">
    <location>
        <begin position="30"/>
        <end position="221"/>
    </location>
</feature>
<dbReference type="PROSITE" id="PS00430">
    <property type="entry name" value="TONB_DEPENDENT_REC_1"/>
    <property type="match status" value="1"/>
</dbReference>
<dbReference type="Proteomes" id="UP000703038">
    <property type="component" value="Unassembled WGS sequence"/>
</dbReference>
<reference evidence="2 3" key="1">
    <citation type="submission" date="2021-01" db="EMBL/GenBank/DDBJ databases">
        <title>Genomics of switchgrass bacterial isolates.</title>
        <authorList>
            <person name="Shade A."/>
        </authorList>
    </citation>
    <scope>NUCLEOTIDE SEQUENCE [LARGE SCALE GENOMIC DNA]</scope>
    <source>
        <strain evidence="2 3">PvP111</strain>
    </source>
</reference>
<evidence type="ECO:0000313" key="2">
    <source>
        <dbReference type="EMBL" id="MBM7416066.1"/>
    </source>
</evidence>
<accession>A0ABS2KVW2</accession>
<dbReference type="EMBL" id="JAFBBK010000001">
    <property type="protein sequence ID" value="MBM7416066.1"/>
    <property type="molecule type" value="Genomic_DNA"/>
</dbReference>
<feature type="signal peptide" evidence="1">
    <location>
        <begin position="1"/>
        <end position="29"/>
    </location>
</feature>
<dbReference type="RefSeq" id="WP_204868966.1">
    <property type="nucleotide sequence ID" value="NZ_JAFBBK010000001.1"/>
</dbReference>
<dbReference type="InterPro" id="IPR010916">
    <property type="entry name" value="TonB_box_CS"/>
</dbReference>
<name>A0ABS2KVW2_9NOCA</name>
<keyword evidence="1" id="KW-0732">Signal</keyword>
<sequence length="221" mass="22573">MMRTTLRRTVGTTLTALAALTLGASPASAAPGGAPPIAQVRTLAAGDTVTVVGTVTTPPGAFASSFLDVGFGIQDRTAGIYISASAPTDVVPGTSVRVTGSLADQSGLLVVRPTSIVSLGPVDAVAPRPVVVRVVGESTEASLVTVVGRVTSAVVDDLPYGYKFTVADRSGETTVFVNTQTGIDVSTIRDGQTLRVTGMSSQYEDHYEIDPRSPADVAVLP</sequence>